<evidence type="ECO:0008006" key="4">
    <source>
        <dbReference type="Google" id="ProtNLM"/>
    </source>
</evidence>
<evidence type="ECO:0000313" key="3">
    <source>
        <dbReference type="Proteomes" id="UP001304769"/>
    </source>
</evidence>
<feature type="transmembrane region" description="Helical" evidence="1">
    <location>
        <begin position="269"/>
        <end position="292"/>
    </location>
</feature>
<comment type="caution">
    <text evidence="2">The sequence shown here is derived from an EMBL/GenBank/DDBJ whole genome shotgun (WGS) entry which is preliminary data.</text>
</comment>
<dbReference type="EMBL" id="JAYGGQ010000001">
    <property type="protein sequence ID" value="MEA5453647.1"/>
    <property type="molecule type" value="Genomic_DNA"/>
</dbReference>
<accession>A0ABU5T1W6</accession>
<keyword evidence="1" id="KW-0812">Transmembrane</keyword>
<sequence length="562" mass="59705">MPALSSSASATESDSPAPGATKQLVAAGWRLGALPSAFGARGLAELVGLVLAVALALLAVVHLDATDRSWLLYYDSDSVLPALVRGSVQAGQPQDWFLSAVLFIPEMGLYFALAALGLGVKGTLALNAVVNLLLLYAALRFLSGIAQRALPPSRRVGGALVAFATVVFLMLLEDSPRGDTFEIASLLATTTYYGLTVLASITATGLAARLVTAPPSRRRRWQEAALTAMSAGATLTNPLYLAWAAMPLVLVLALMAGRRVIGWHRFLRVGAFLLLGGGVGFAARIPFAHLVAKDGPDYAKPGLAAWAALRYPLSLADRTSTIPGALALTLVVALILVSAIVYRRSLASRDATTLMVSGIGWVAPVAVLVGSIALGAYTPRYVQPLFFAPVCTLVFAPRLFPHGIAFVRRLSKREIRRLLASILAVLLVVSAGLTLALGRSAAVVDPDIQCVDAWTTANQRTGAGDFFSTRGPKAYLAEPYRLIQVDYLFRAYPWLADRADYSRSMVSFVLADSLTESEHPRLALPPAARTAPSTTIRCGRYTITDFGTDILPIGPVPAHFMQ</sequence>
<feature type="transmembrane region" description="Helical" evidence="1">
    <location>
        <begin position="322"/>
        <end position="342"/>
    </location>
</feature>
<organism evidence="2 3">
    <name type="scientific">Sinomonas terricola</name>
    <dbReference type="NCBI Taxonomy" id="3110330"/>
    <lineage>
        <taxon>Bacteria</taxon>
        <taxon>Bacillati</taxon>
        <taxon>Actinomycetota</taxon>
        <taxon>Actinomycetes</taxon>
        <taxon>Micrococcales</taxon>
        <taxon>Micrococcaceae</taxon>
        <taxon>Sinomonas</taxon>
    </lineage>
</organism>
<feature type="transmembrane region" description="Helical" evidence="1">
    <location>
        <begin position="386"/>
        <end position="406"/>
    </location>
</feature>
<feature type="transmembrane region" description="Helical" evidence="1">
    <location>
        <begin position="418"/>
        <end position="438"/>
    </location>
</feature>
<keyword evidence="3" id="KW-1185">Reference proteome</keyword>
<feature type="transmembrane region" description="Helical" evidence="1">
    <location>
        <begin position="239"/>
        <end position="257"/>
    </location>
</feature>
<keyword evidence="1" id="KW-0472">Membrane</keyword>
<dbReference type="RefSeq" id="WP_323277398.1">
    <property type="nucleotide sequence ID" value="NZ_JAYGGQ010000001.1"/>
</dbReference>
<keyword evidence="1" id="KW-1133">Transmembrane helix</keyword>
<feature type="transmembrane region" description="Helical" evidence="1">
    <location>
        <begin position="96"/>
        <end position="117"/>
    </location>
</feature>
<evidence type="ECO:0000313" key="2">
    <source>
        <dbReference type="EMBL" id="MEA5453647.1"/>
    </source>
</evidence>
<protein>
    <recommendedName>
        <fullName evidence="4">Glycosyltransferase RgtA/B/C/D-like domain-containing protein</fullName>
    </recommendedName>
</protein>
<feature type="transmembrane region" description="Helical" evidence="1">
    <location>
        <begin position="192"/>
        <end position="211"/>
    </location>
</feature>
<name>A0ABU5T1W6_9MICC</name>
<dbReference type="Proteomes" id="UP001304769">
    <property type="component" value="Unassembled WGS sequence"/>
</dbReference>
<proteinExistence type="predicted"/>
<evidence type="ECO:0000256" key="1">
    <source>
        <dbReference type="SAM" id="Phobius"/>
    </source>
</evidence>
<gene>
    <name evidence="2" type="ORF">SPF06_02830</name>
</gene>
<feature type="transmembrane region" description="Helical" evidence="1">
    <location>
        <begin position="124"/>
        <end position="143"/>
    </location>
</feature>
<reference evidence="2 3" key="1">
    <citation type="submission" date="2023-12" db="EMBL/GenBank/DDBJ databases">
        <title>Sinomonas terricola sp. nov, isolated from litchi orchard soil in Guangdong, PR China.</title>
        <authorList>
            <person name="Jiaxin W."/>
            <person name="Yang Z."/>
            <person name="Honghui Z."/>
        </authorList>
    </citation>
    <scope>NUCLEOTIDE SEQUENCE [LARGE SCALE GENOMIC DNA]</scope>
    <source>
        <strain evidence="2 3">JGH33</strain>
    </source>
</reference>
<feature type="transmembrane region" description="Helical" evidence="1">
    <location>
        <begin position="155"/>
        <end position="172"/>
    </location>
</feature>
<feature type="transmembrane region" description="Helical" evidence="1">
    <location>
        <begin position="354"/>
        <end position="374"/>
    </location>
</feature>
<feature type="transmembrane region" description="Helical" evidence="1">
    <location>
        <begin position="43"/>
        <end position="63"/>
    </location>
</feature>